<evidence type="ECO:0000256" key="1">
    <source>
        <dbReference type="ARBA" id="ARBA00038215"/>
    </source>
</evidence>
<gene>
    <name evidence="4" type="ORF">PEBR_11977</name>
</gene>
<sequence length="536" mass="59589">MRLLSSFGLLGIVLASSETQKTLPAHEHQSASPLDSSFDQIVEWALEHFNIPGLAVAVSHGETYSKGYGVSDILTSRPVTEHTLFFTGSTTKAFVSAAISLLVDDDINFSAVHWDTPVHTLLPTDFVLDDPWATSQMTIIDILSHRSGLPRHDWVWLANITLQEAIKSMRYLPFTASPRSEWQYCNLMYGVAAHLIETLTNQSVESFLRDRIWSPLNMTETYLSLHEAQSAQRDISQGYYLNQDGNITSTDQVFIETLRGAGNTLSSVSDYAKWISTMLNRGPPFSQSGYATLLGSHAIVSRNPIEPFQTPTLYGLGWMLDSYNGEVIVSHGGAQFGYGACVVLLPRRNFGLVLLGNNMNGVDAAANVLAHHLIDEELGISPESRFDWVARGDAVINNTRLSEGFLFELYPKIPCPPLPSPLNFSFFEGSYSHLAYPDLILTSNCTGDDRNYTGLNRTTPDLCASFANSNEYSKNMVIDLFHISGTQWLQIAVGWGVPSATRVEFLIRDGSARWLGIEIEPLMAEPKEKIWWKHML</sequence>
<reference evidence="5" key="1">
    <citation type="submission" date="2015-09" db="EMBL/GenBank/DDBJ databases">
        <authorList>
            <person name="Fill T.P."/>
            <person name="Baretta J.F."/>
            <person name="de Almeida L.G."/>
            <person name="Rocha M."/>
            <person name="de Souza D.H."/>
            <person name="Malavazi I."/>
            <person name="Cerdeira L.T."/>
            <person name="Hong H."/>
            <person name="Samborskyy M."/>
            <person name="de Vasconcelos A.T."/>
            <person name="Leadlay P."/>
            <person name="Rodrigues-Filho E."/>
        </authorList>
    </citation>
    <scope>NUCLEOTIDE SEQUENCE [LARGE SCALE GENOMIC DNA]</scope>
    <source>
        <strain evidence="5">LaBioMMi 136</strain>
    </source>
</reference>
<dbReference type="Gene3D" id="3.40.710.10">
    <property type="entry name" value="DD-peptidase/beta-lactamase superfamily"/>
    <property type="match status" value="1"/>
</dbReference>
<feature type="signal peptide" evidence="2">
    <location>
        <begin position="1"/>
        <end position="15"/>
    </location>
</feature>
<dbReference type="Proteomes" id="UP000190744">
    <property type="component" value="Unassembled WGS sequence"/>
</dbReference>
<feature type="chain" id="PRO_5012594290" description="Beta-lactamase-related domain-containing protein" evidence="2">
    <location>
        <begin position="16"/>
        <end position="536"/>
    </location>
</feature>
<evidence type="ECO:0000313" key="5">
    <source>
        <dbReference type="Proteomes" id="UP000190744"/>
    </source>
</evidence>
<dbReference type="Pfam" id="PF00144">
    <property type="entry name" value="Beta-lactamase"/>
    <property type="match status" value="1"/>
</dbReference>
<dbReference type="SUPFAM" id="SSF56601">
    <property type="entry name" value="beta-lactamase/transpeptidase-like"/>
    <property type="match status" value="1"/>
</dbReference>
<evidence type="ECO:0000259" key="3">
    <source>
        <dbReference type="Pfam" id="PF00144"/>
    </source>
</evidence>
<keyword evidence="2" id="KW-0732">Signal</keyword>
<dbReference type="AlphaFoldDB" id="A0A1S9RV70"/>
<proteinExistence type="inferred from homology"/>
<dbReference type="PANTHER" id="PTHR46825">
    <property type="entry name" value="D-ALANYL-D-ALANINE-CARBOXYPEPTIDASE/ENDOPEPTIDASE AMPH"/>
    <property type="match status" value="1"/>
</dbReference>
<dbReference type="EMBL" id="LJBN01000117">
    <property type="protein sequence ID" value="OOQ88908.1"/>
    <property type="molecule type" value="Genomic_DNA"/>
</dbReference>
<dbReference type="InterPro" id="IPR012338">
    <property type="entry name" value="Beta-lactam/transpept-like"/>
</dbReference>
<organism evidence="4 5">
    <name type="scientific">Penicillium brasilianum</name>
    <dbReference type="NCBI Taxonomy" id="104259"/>
    <lineage>
        <taxon>Eukaryota</taxon>
        <taxon>Fungi</taxon>
        <taxon>Dikarya</taxon>
        <taxon>Ascomycota</taxon>
        <taxon>Pezizomycotina</taxon>
        <taxon>Eurotiomycetes</taxon>
        <taxon>Eurotiomycetidae</taxon>
        <taxon>Eurotiales</taxon>
        <taxon>Aspergillaceae</taxon>
        <taxon>Penicillium</taxon>
    </lineage>
</organism>
<protein>
    <recommendedName>
        <fullName evidence="3">Beta-lactamase-related domain-containing protein</fullName>
    </recommendedName>
</protein>
<evidence type="ECO:0000256" key="2">
    <source>
        <dbReference type="SAM" id="SignalP"/>
    </source>
</evidence>
<feature type="domain" description="Beta-lactamase-related" evidence="3">
    <location>
        <begin position="38"/>
        <end position="366"/>
    </location>
</feature>
<dbReference type="InterPro" id="IPR001466">
    <property type="entry name" value="Beta-lactam-related"/>
</dbReference>
<evidence type="ECO:0000313" key="4">
    <source>
        <dbReference type="EMBL" id="OOQ88908.1"/>
    </source>
</evidence>
<accession>A0A1S9RV70</accession>
<comment type="caution">
    <text evidence="4">The sequence shown here is derived from an EMBL/GenBank/DDBJ whole genome shotgun (WGS) entry which is preliminary data.</text>
</comment>
<name>A0A1S9RV70_PENBI</name>
<dbReference type="PANTHER" id="PTHR46825:SF9">
    <property type="entry name" value="BETA-LACTAMASE-RELATED DOMAIN-CONTAINING PROTEIN"/>
    <property type="match status" value="1"/>
</dbReference>
<comment type="similarity">
    <text evidence="1">Belongs to the peptidase S12 family.</text>
</comment>
<dbReference type="InterPro" id="IPR050491">
    <property type="entry name" value="AmpC-like"/>
</dbReference>